<evidence type="ECO:0000313" key="1">
    <source>
        <dbReference type="EMBL" id="PKA60427.1"/>
    </source>
</evidence>
<sequence>MAATLKLHACPLPLPPATKSHPSSSLAYNNSLTIHDSRLQWRLCSSASLMSVRGRSLTWRRRCIGIGIGTNNEPFPSAKLIKLIRDFYEILNKKETKRLSELIDSHCIFEDLAFASPFKGKDRAIPFTKGCSFFYCARSNGNKLLIKKACVFIESPLKPGAVVLDKDRDPSSPQIWFCVVALHRRRPPSKQPVFFSMFSLTTL</sequence>
<organism evidence="1 2">
    <name type="scientific">Apostasia shenzhenica</name>
    <dbReference type="NCBI Taxonomy" id="1088818"/>
    <lineage>
        <taxon>Eukaryota</taxon>
        <taxon>Viridiplantae</taxon>
        <taxon>Streptophyta</taxon>
        <taxon>Embryophyta</taxon>
        <taxon>Tracheophyta</taxon>
        <taxon>Spermatophyta</taxon>
        <taxon>Magnoliopsida</taxon>
        <taxon>Liliopsida</taxon>
        <taxon>Asparagales</taxon>
        <taxon>Orchidaceae</taxon>
        <taxon>Apostasioideae</taxon>
        <taxon>Apostasia</taxon>
    </lineage>
</organism>
<dbReference type="Proteomes" id="UP000236161">
    <property type="component" value="Unassembled WGS sequence"/>
</dbReference>
<reference evidence="1 2" key="1">
    <citation type="journal article" date="2017" name="Nature">
        <title>The Apostasia genome and the evolution of orchids.</title>
        <authorList>
            <person name="Zhang G.Q."/>
            <person name="Liu K.W."/>
            <person name="Li Z."/>
            <person name="Lohaus R."/>
            <person name="Hsiao Y.Y."/>
            <person name="Niu S.C."/>
            <person name="Wang J.Y."/>
            <person name="Lin Y.C."/>
            <person name="Xu Q."/>
            <person name="Chen L.J."/>
            <person name="Yoshida K."/>
            <person name="Fujiwara S."/>
            <person name="Wang Z.W."/>
            <person name="Zhang Y.Q."/>
            <person name="Mitsuda N."/>
            <person name="Wang M."/>
            <person name="Liu G.H."/>
            <person name="Pecoraro L."/>
            <person name="Huang H.X."/>
            <person name="Xiao X.J."/>
            <person name="Lin M."/>
            <person name="Wu X.Y."/>
            <person name="Wu W.L."/>
            <person name="Chen Y.Y."/>
            <person name="Chang S.B."/>
            <person name="Sakamoto S."/>
            <person name="Ohme-Takagi M."/>
            <person name="Yagi M."/>
            <person name="Zeng S.J."/>
            <person name="Shen C.Y."/>
            <person name="Yeh C.M."/>
            <person name="Luo Y.B."/>
            <person name="Tsai W.C."/>
            <person name="Van de Peer Y."/>
            <person name="Liu Z.J."/>
        </authorList>
    </citation>
    <scope>NUCLEOTIDE SEQUENCE [LARGE SCALE GENOMIC DNA]</scope>
    <source>
        <strain evidence="2">cv. Shenzhen</strain>
        <tissue evidence="1">Stem</tissue>
    </source>
</reference>
<evidence type="ECO:0000313" key="2">
    <source>
        <dbReference type="Proteomes" id="UP000236161"/>
    </source>
</evidence>
<proteinExistence type="predicted"/>
<dbReference type="STRING" id="1088818.A0A2I0AXZ9"/>
<gene>
    <name evidence="1" type="ORF">AXF42_Ash008487</name>
</gene>
<dbReference type="PANTHER" id="PTHR33698">
    <property type="entry name" value="NUCLEAR TRANSPORT FACTOR 2 (NTF2)-LIKE PROTEIN"/>
    <property type="match status" value="1"/>
</dbReference>
<dbReference type="OrthoDB" id="1886670at2759"/>
<keyword evidence="2" id="KW-1185">Reference proteome</keyword>
<dbReference type="AlphaFoldDB" id="A0A2I0AXZ9"/>
<dbReference type="PANTHER" id="PTHR33698:SF1">
    <property type="entry name" value="NUCLEAR TRANSPORT FACTOR 2 (NTF2) FAMILY PROTEIN"/>
    <property type="match status" value="1"/>
</dbReference>
<protein>
    <submittedName>
        <fullName evidence="1">Uncharacterized protein</fullName>
    </submittedName>
</protein>
<name>A0A2I0AXZ9_9ASPA</name>
<dbReference type="EMBL" id="KZ451939">
    <property type="protein sequence ID" value="PKA60427.1"/>
    <property type="molecule type" value="Genomic_DNA"/>
</dbReference>
<accession>A0A2I0AXZ9</accession>